<dbReference type="Pfam" id="PF04749">
    <property type="entry name" value="PLAC8"/>
    <property type="match status" value="1"/>
</dbReference>
<feature type="compositionally biased region" description="Basic residues" evidence="1">
    <location>
        <begin position="677"/>
        <end position="691"/>
    </location>
</feature>
<evidence type="ECO:0000313" key="3">
    <source>
        <dbReference type="Proteomes" id="UP001285354"/>
    </source>
</evidence>
<feature type="compositionally biased region" description="Basic and acidic residues" evidence="1">
    <location>
        <begin position="249"/>
        <end position="263"/>
    </location>
</feature>
<dbReference type="AlphaFoldDB" id="A0AAD9WHD2"/>
<organism evidence="2 3">
    <name type="scientific">Diplocarpon rosae</name>
    <dbReference type="NCBI Taxonomy" id="946125"/>
    <lineage>
        <taxon>Eukaryota</taxon>
        <taxon>Fungi</taxon>
        <taxon>Dikarya</taxon>
        <taxon>Ascomycota</taxon>
        <taxon>Pezizomycotina</taxon>
        <taxon>Leotiomycetes</taxon>
        <taxon>Helotiales</taxon>
        <taxon>Drepanopezizaceae</taxon>
        <taxon>Diplocarpon</taxon>
    </lineage>
</organism>
<feature type="region of interest" description="Disordered" evidence="1">
    <location>
        <begin position="726"/>
        <end position="763"/>
    </location>
</feature>
<dbReference type="InterPro" id="IPR006461">
    <property type="entry name" value="PLAC_motif_containing"/>
</dbReference>
<keyword evidence="3" id="KW-1185">Reference proteome</keyword>
<feature type="compositionally biased region" description="Polar residues" evidence="1">
    <location>
        <begin position="573"/>
        <end position="583"/>
    </location>
</feature>
<sequence>MVLPMKRPFNQAVHVGDRVRTITPIHRESHPTPRGSISQPTPRASVTMAHKRNLMNAYNAIDSSSHGSDSEAYHGWMSQFCVEPRNDANTCCLGFWVPYALYGKTHWRLKRVNRGQDATDESWNSSDGCNGPCWGWWALSCIGCAHPCAGVVTGLQRAQIRGTYGIEGNCASDIALGVFCASCTQIQNDREVRAREGDASMRYNLNYRNSHQKFVNHQPRPEAPMTYISPRQASEHSLENPLAHAQYHKETSNKLQKHYHETSVGRSSPASHLRKVEERNPYQPHEEPSGQRSEENNSMQTVPTGPIILVTQHQEQKIQAGVPSTRFPLLDEKLTAGILSTKPRGREKSGKRVKIFGLGKASPLRQPQPEETVQDGFESLYRQHALVEDGAIDVEEDITTRPTLVAHEKRVTTPQHTILECVTVEEKTQVNPTLSGPAQHSIAECEAVAVEYTLPRTIVQHQLSECDTVLVSEASTQAQELSYVHDFTDCPVDKAVLDYYEKEEKKAQDHGLAGYIRTSLPAELIQSNNPYAQHTLASCSEYELARPASSSNIDLDLQLNLVDCSEDELRAPTSPSNHRSTSYSHEKCNQKSQKLREHRLFSCPTPPAVASHHVAENARVNTSGESEATQRPVRKAHHSKSKESVRAEQAGQSTEGVDSAGSGPTSQESTEDSERVGRRHKRRHRPSRNTRRPVVQFPLAATDGNERGRLEATQLSLGQALAASGGIQEKGLKSSESESSPPDATISGNNSEGIHSVEAPRSPVATSKGVFGLLSKIAGGSNDRLPH</sequence>
<reference evidence="2" key="1">
    <citation type="submission" date="2023-06" db="EMBL/GenBank/DDBJ databases">
        <title>Draft genome of Marssonina rosae.</title>
        <authorList>
            <person name="Cheng Q."/>
        </authorList>
    </citation>
    <scope>NUCLEOTIDE SEQUENCE</scope>
    <source>
        <strain evidence="2">R4</strain>
    </source>
</reference>
<dbReference type="EMBL" id="JAUBYV010000001">
    <property type="protein sequence ID" value="KAK2629359.1"/>
    <property type="molecule type" value="Genomic_DNA"/>
</dbReference>
<feature type="compositionally biased region" description="Polar residues" evidence="1">
    <location>
        <begin position="620"/>
        <end position="629"/>
    </location>
</feature>
<feature type="region of interest" description="Disordered" evidence="1">
    <location>
        <begin position="249"/>
        <end position="301"/>
    </location>
</feature>
<gene>
    <name evidence="2" type="ORF">QTJ16_000179</name>
</gene>
<comment type="caution">
    <text evidence="2">The sequence shown here is derived from an EMBL/GenBank/DDBJ whole genome shotgun (WGS) entry which is preliminary data.</text>
</comment>
<feature type="compositionally biased region" description="Basic and acidic residues" evidence="1">
    <location>
        <begin position="274"/>
        <end position="295"/>
    </location>
</feature>
<name>A0AAD9WHD2_9HELO</name>
<feature type="region of interest" description="Disordered" evidence="1">
    <location>
        <begin position="24"/>
        <end position="43"/>
    </location>
</feature>
<evidence type="ECO:0000256" key="1">
    <source>
        <dbReference type="SAM" id="MobiDB-lite"/>
    </source>
</evidence>
<dbReference type="PANTHER" id="PTHR15907">
    <property type="entry name" value="DUF614 FAMILY PROTEIN-RELATED"/>
    <property type="match status" value="1"/>
</dbReference>
<evidence type="ECO:0000313" key="2">
    <source>
        <dbReference type="EMBL" id="KAK2629359.1"/>
    </source>
</evidence>
<proteinExistence type="predicted"/>
<feature type="region of interest" description="Disordered" evidence="1">
    <location>
        <begin position="620"/>
        <end position="708"/>
    </location>
</feature>
<dbReference type="Proteomes" id="UP001285354">
    <property type="component" value="Unassembled WGS sequence"/>
</dbReference>
<accession>A0AAD9WHD2</accession>
<protein>
    <submittedName>
        <fullName evidence="2">Uncharacterized protein</fullName>
    </submittedName>
</protein>
<dbReference type="NCBIfam" id="TIGR01571">
    <property type="entry name" value="A_thal_Cys_rich"/>
    <property type="match status" value="1"/>
</dbReference>
<feature type="compositionally biased region" description="Basic and acidic residues" evidence="1">
    <location>
        <begin position="584"/>
        <end position="593"/>
    </location>
</feature>
<feature type="region of interest" description="Disordered" evidence="1">
    <location>
        <begin position="568"/>
        <end position="593"/>
    </location>
</feature>
<feature type="compositionally biased region" description="Polar residues" evidence="1">
    <location>
        <begin position="650"/>
        <end position="668"/>
    </location>
</feature>